<dbReference type="STRING" id="1314674.A0A0D7BG74"/>
<name>A0A0D7BG74_9AGAR</name>
<gene>
    <name evidence="9" type="ORF">CYLTODRAFT_452897</name>
</gene>
<evidence type="ECO:0000313" key="9">
    <source>
        <dbReference type="EMBL" id="KIY69180.1"/>
    </source>
</evidence>
<dbReference type="Pfam" id="PF08700">
    <property type="entry name" value="VPS51_Exo84_N"/>
    <property type="match status" value="1"/>
</dbReference>
<evidence type="ECO:0000256" key="6">
    <source>
        <dbReference type="ARBA" id="ARBA00023034"/>
    </source>
</evidence>
<dbReference type="EMBL" id="KN880489">
    <property type="protein sequence ID" value="KIY69180.1"/>
    <property type="molecule type" value="Genomic_DNA"/>
</dbReference>
<dbReference type="PANTHER" id="PTHR31658">
    <property type="entry name" value="CONSERVED OLIGOMERIC GOLGI COMPLEX SUBUNIT 1"/>
    <property type="match status" value="1"/>
</dbReference>
<evidence type="ECO:0000256" key="3">
    <source>
        <dbReference type="ARBA" id="ARBA00020978"/>
    </source>
</evidence>
<evidence type="ECO:0000313" key="10">
    <source>
        <dbReference type="Proteomes" id="UP000054007"/>
    </source>
</evidence>
<feature type="compositionally biased region" description="Low complexity" evidence="8">
    <location>
        <begin position="1"/>
        <end position="18"/>
    </location>
</feature>
<keyword evidence="5" id="KW-0653">Protein transport</keyword>
<keyword evidence="7" id="KW-0472">Membrane</keyword>
<dbReference type="Proteomes" id="UP000054007">
    <property type="component" value="Unassembled WGS sequence"/>
</dbReference>
<dbReference type="GO" id="GO:0006891">
    <property type="term" value="P:intra-Golgi vesicle-mediated transport"/>
    <property type="evidence" value="ECO:0007669"/>
    <property type="project" value="InterPro"/>
</dbReference>
<feature type="region of interest" description="Disordered" evidence="8">
    <location>
        <begin position="1"/>
        <end position="49"/>
    </location>
</feature>
<evidence type="ECO:0000256" key="7">
    <source>
        <dbReference type="ARBA" id="ARBA00023136"/>
    </source>
</evidence>
<comment type="subcellular location">
    <subcellularLocation>
        <location evidence="1">Golgi apparatus membrane</location>
        <topology evidence="1">Peripheral membrane protein</topology>
    </subcellularLocation>
</comment>
<evidence type="ECO:0000256" key="8">
    <source>
        <dbReference type="SAM" id="MobiDB-lite"/>
    </source>
</evidence>
<evidence type="ECO:0000256" key="1">
    <source>
        <dbReference type="ARBA" id="ARBA00004395"/>
    </source>
</evidence>
<reference evidence="9 10" key="1">
    <citation type="journal article" date="2015" name="Fungal Genet. Biol.">
        <title>Evolution of novel wood decay mechanisms in Agaricales revealed by the genome sequences of Fistulina hepatica and Cylindrobasidium torrendii.</title>
        <authorList>
            <person name="Floudas D."/>
            <person name="Held B.W."/>
            <person name="Riley R."/>
            <person name="Nagy L.G."/>
            <person name="Koehler G."/>
            <person name="Ransdell A.S."/>
            <person name="Younus H."/>
            <person name="Chow J."/>
            <person name="Chiniquy J."/>
            <person name="Lipzen A."/>
            <person name="Tritt A."/>
            <person name="Sun H."/>
            <person name="Haridas S."/>
            <person name="LaButti K."/>
            <person name="Ohm R.A."/>
            <person name="Kues U."/>
            <person name="Blanchette R.A."/>
            <person name="Grigoriev I.V."/>
            <person name="Minto R.E."/>
            <person name="Hibbett D.S."/>
        </authorList>
    </citation>
    <scope>NUCLEOTIDE SEQUENCE [LARGE SCALE GENOMIC DNA]</scope>
    <source>
        <strain evidence="9 10">FP15055 ss-10</strain>
    </source>
</reference>
<sequence>MSRRGSVLSTSSSKASVSNGHIGSPIPPSMSRGSTTPSSRKLSVSKLPTSQDLDPDDLFTKYTVSDVKFVQSQLRTDADAKQEELRLMVGERYRDLLQASTSIIAIAKSSNRVLDALQETRIAIESQRLPTLPKSESIVNQDSHLHSLQLLAAHIKLLLDAPEHLWRLIERKRYFTAAWLFLLSRVIHLALRQDEDGERLKLGIDVTDQFPLIQRQWDAVSQFRSQIVHKATLSLREPTITAPDICSTALTLHLLDSKPLTDTLAVFLEQRHKSLQVLLSFGTDASIKRASSIRRANGQAPQDTNSKGEFKNVSTRQIRDAAQAVLEAVASTVKGARDVFGSSSSTSSLAESVLEYIQSDASPSTSLPSELQLTTESLLMTLPSSTQFLLLPANLRFYKPYVDLASTSSHVSAPDLDQHVERYFTNAANGLRKSLSRWLRKISSVKDVWQTRNYLRQWLSESARFTSEEAGELTRILDQATRERVLDIWQVMLAEAQTGFGASIELAISRIRDPGDTPVDSYPIQHLLQAPQLPSNAALGPVDTSFLKYETGLRRQLIGRTALLDETLGTLENCASLLQNDMLHVLAFDDDATRALVEDLKKQYQPHASVLCDHIVEHLQEKVSAIPDASARDVNGLVFAASVAREFNSPSSFVNHLCLASPVVEAFNKKVNVLHDLIINRWRNYTISTVLAQNTSAKNQRDSPSLHLTNALFWLSRNIEEVGWNRHTSDQARATERTLLAFLTSIIETDSYFPASKQSIHDLVLLQALAGRREGAEWECVCRGIDEKVSNLRGLIPDMPETNAKDYLARHQLLFAPLLAGAATEDESNTASSYLLPLGVPSLDQRQEFQPAMDVTKPQVRRFNMLLVG</sequence>
<evidence type="ECO:0000256" key="4">
    <source>
        <dbReference type="ARBA" id="ARBA00022448"/>
    </source>
</evidence>
<keyword evidence="6" id="KW-0333">Golgi apparatus</keyword>
<dbReference type="InterPro" id="IPR033370">
    <property type="entry name" value="COG1"/>
</dbReference>
<protein>
    <recommendedName>
        <fullName evidence="3">Conserved oligomeric Golgi complex subunit 1</fullName>
    </recommendedName>
</protein>
<dbReference type="AlphaFoldDB" id="A0A0D7BG74"/>
<dbReference type="PANTHER" id="PTHR31658:SF0">
    <property type="entry name" value="CONSERVED OLIGOMERIC GOLGI COMPLEX SUBUNIT 1"/>
    <property type="match status" value="1"/>
</dbReference>
<organism evidence="9 10">
    <name type="scientific">Cylindrobasidium torrendii FP15055 ss-10</name>
    <dbReference type="NCBI Taxonomy" id="1314674"/>
    <lineage>
        <taxon>Eukaryota</taxon>
        <taxon>Fungi</taxon>
        <taxon>Dikarya</taxon>
        <taxon>Basidiomycota</taxon>
        <taxon>Agaricomycotina</taxon>
        <taxon>Agaricomycetes</taxon>
        <taxon>Agaricomycetidae</taxon>
        <taxon>Agaricales</taxon>
        <taxon>Marasmiineae</taxon>
        <taxon>Physalacriaceae</taxon>
        <taxon>Cylindrobasidium</taxon>
    </lineage>
</organism>
<feature type="compositionally biased region" description="Polar residues" evidence="8">
    <location>
        <begin position="31"/>
        <end position="49"/>
    </location>
</feature>
<keyword evidence="10" id="KW-1185">Reference proteome</keyword>
<accession>A0A0D7BG74</accession>
<evidence type="ECO:0000256" key="5">
    <source>
        <dbReference type="ARBA" id="ARBA00022927"/>
    </source>
</evidence>
<keyword evidence="4" id="KW-0813">Transport</keyword>
<dbReference type="OrthoDB" id="46189at2759"/>
<dbReference type="GO" id="GO:0015031">
    <property type="term" value="P:protein transport"/>
    <property type="evidence" value="ECO:0007669"/>
    <property type="project" value="UniProtKB-KW"/>
</dbReference>
<evidence type="ECO:0000256" key="2">
    <source>
        <dbReference type="ARBA" id="ARBA00006653"/>
    </source>
</evidence>
<dbReference type="GO" id="GO:0017119">
    <property type="term" value="C:Golgi transport complex"/>
    <property type="evidence" value="ECO:0007669"/>
    <property type="project" value="InterPro"/>
</dbReference>
<comment type="similarity">
    <text evidence="2">Belongs to the COG1 family.</text>
</comment>
<dbReference type="GO" id="GO:0000139">
    <property type="term" value="C:Golgi membrane"/>
    <property type="evidence" value="ECO:0007669"/>
    <property type="project" value="UniProtKB-SubCell"/>
</dbReference>
<proteinExistence type="inferred from homology"/>